<organism evidence="2 3">
    <name type="scientific">Pseudomonas zhanjiangensis</name>
    <dbReference type="NCBI Taxonomy" id="3239015"/>
    <lineage>
        <taxon>Bacteria</taxon>
        <taxon>Pseudomonadati</taxon>
        <taxon>Pseudomonadota</taxon>
        <taxon>Gammaproteobacteria</taxon>
        <taxon>Pseudomonadales</taxon>
        <taxon>Pseudomonadaceae</taxon>
        <taxon>Pseudomonas</taxon>
    </lineage>
</organism>
<feature type="transmembrane region" description="Helical" evidence="1">
    <location>
        <begin position="52"/>
        <end position="69"/>
    </location>
</feature>
<evidence type="ECO:0000256" key="1">
    <source>
        <dbReference type="SAM" id="Phobius"/>
    </source>
</evidence>
<evidence type="ECO:0000313" key="2">
    <source>
        <dbReference type="EMBL" id="MEX6501710.1"/>
    </source>
</evidence>
<dbReference type="RefSeq" id="WP_369286679.1">
    <property type="nucleotide sequence ID" value="NZ_JBFTEG010000003.1"/>
</dbReference>
<keyword evidence="1" id="KW-1133">Transmembrane helix</keyword>
<proteinExistence type="predicted"/>
<keyword evidence="1" id="KW-0812">Transmembrane</keyword>
<evidence type="ECO:0008006" key="4">
    <source>
        <dbReference type="Google" id="ProtNLM"/>
    </source>
</evidence>
<dbReference type="Proteomes" id="UP001560296">
    <property type="component" value="Unassembled WGS sequence"/>
</dbReference>
<accession>A0ABV3YT17</accession>
<comment type="caution">
    <text evidence="2">The sequence shown here is derived from an EMBL/GenBank/DDBJ whole genome shotgun (WGS) entry which is preliminary data.</text>
</comment>
<name>A0ABV3YT17_9PSED</name>
<reference evidence="2 3" key="1">
    <citation type="submission" date="2024-07" db="EMBL/GenBank/DDBJ databases">
        <authorList>
            <person name="Li M."/>
        </authorList>
    </citation>
    <scope>NUCLEOTIDE SEQUENCE [LARGE SCALE GENOMIC DNA]</scope>
    <source>
        <strain evidence="2 3">25A3E</strain>
    </source>
</reference>
<keyword evidence="1" id="KW-0472">Membrane</keyword>
<keyword evidence="3" id="KW-1185">Reference proteome</keyword>
<dbReference type="EMBL" id="JBFTEG010000003">
    <property type="protein sequence ID" value="MEX6501710.1"/>
    <property type="molecule type" value="Genomic_DNA"/>
</dbReference>
<evidence type="ECO:0000313" key="3">
    <source>
        <dbReference type="Proteomes" id="UP001560296"/>
    </source>
</evidence>
<sequence length="70" mass="7379">MNFLACEGDWSAGAGGEPICSGSLVSLTSEEMQALSGSALTWDQVGELQGEVITLFALVFGFLVLRKVLK</sequence>
<gene>
    <name evidence="2" type="ORF">AB5S05_06510</name>
</gene>
<protein>
    <recommendedName>
        <fullName evidence="4">Class IIb bacteriocin, lactobin A/cerein 7B family</fullName>
    </recommendedName>
</protein>